<accession>A0ABQ4FIU9</accession>
<reference evidence="5 6" key="1">
    <citation type="submission" date="2021-01" db="EMBL/GenBank/DDBJ databases">
        <title>Whole genome shotgun sequence of Microbispora amethystogenes NBRC 101907.</title>
        <authorList>
            <person name="Komaki H."/>
            <person name="Tamura T."/>
        </authorList>
    </citation>
    <scope>NUCLEOTIDE SEQUENCE [LARGE SCALE GENOMIC DNA]</scope>
    <source>
        <strain evidence="5 6">NBRC 101907</strain>
    </source>
</reference>
<dbReference type="InterPro" id="IPR006254">
    <property type="entry name" value="Isocitrate_lyase"/>
</dbReference>
<dbReference type="PIRSF" id="PIRSF001362">
    <property type="entry name" value="Isocit_lyase"/>
    <property type="match status" value="1"/>
</dbReference>
<comment type="caution">
    <text evidence="5">The sequence shown here is derived from an EMBL/GenBank/DDBJ whole genome shotgun (WGS) entry which is preliminary data.</text>
</comment>
<sequence>MSDRLTAAAQRLQHEWDTDPRWRDVRRTYSAEDVVRLRGSVREEHTLARLGAERLWSLLHSEDYVHALGALTGNQAVQQVRAGLKAVYLSGWQVAADANLSGHTYPDQSLYPANSVPAVVRRINNALLRADQISWAEGEENAPHWLAPIVADAEAGFGGVLNAFELMKAMIEAGAAGVHWEDQLASEKKCGHLGGKVLVPTGQHVKTLNAARLAADVAGVPTLVIARTDAQAATLLTSDVDPRDHAFTTGDRTAEGYYRVRNGVDACVARGLAYAPYADLLWMETSTPDLDVAREFAEAIKREHPDQMLAYNCSPSFNWRAHLDDATIAKFQRELGHMGYKFQFITLAGFHSLNYSMFDLARGYADEGMTAYVGLQEAEFAAERRGYTATRHQREVGTGYFDLVSTAIAPDSSTTALKGSTEEAQFAATR</sequence>
<evidence type="ECO:0000256" key="4">
    <source>
        <dbReference type="NCBIfam" id="TIGR01346"/>
    </source>
</evidence>
<keyword evidence="6" id="KW-1185">Reference proteome</keyword>
<gene>
    <name evidence="5" type="primary">aceA</name>
    <name evidence="5" type="ORF">Mam01_49200</name>
</gene>
<dbReference type="RefSeq" id="WP_204287536.1">
    <property type="nucleotide sequence ID" value="NZ_BAABEJ010000020.1"/>
</dbReference>
<dbReference type="PANTHER" id="PTHR21631">
    <property type="entry name" value="ISOCITRATE LYASE/MALATE SYNTHASE"/>
    <property type="match status" value="1"/>
</dbReference>
<dbReference type="InterPro" id="IPR015813">
    <property type="entry name" value="Pyrv/PenolPyrv_kinase-like_dom"/>
</dbReference>
<dbReference type="EC" id="4.1.3.1" evidence="1 4"/>
<keyword evidence="2 5" id="KW-0456">Lyase</keyword>
<evidence type="ECO:0000313" key="6">
    <source>
        <dbReference type="Proteomes" id="UP000651728"/>
    </source>
</evidence>
<dbReference type="NCBIfam" id="NF011645">
    <property type="entry name" value="PRK15063.1"/>
    <property type="match status" value="1"/>
</dbReference>
<organism evidence="5 6">
    <name type="scientific">Microbispora amethystogenes</name>
    <dbReference type="NCBI Taxonomy" id="1427754"/>
    <lineage>
        <taxon>Bacteria</taxon>
        <taxon>Bacillati</taxon>
        <taxon>Actinomycetota</taxon>
        <taxon>Actinomycetes</taxon>
        <taxon>Streptosporangiales</taxon>
        <taxon>Streptosporangiaceae</taxon>
        <taxon>Microbispora</taxon>
    </lineage>
</organism>
<evidence type="ECO:0000256" key="2">
    <source>
        <dbReference type="ARBA" id="ARBA00023239"/>
    </source>
</evidence>
<dbReference type="PROSITE" id="PS00161">
    <property type="entry name" value="ISOCITRATE_LYASE"/>
    <property type="match status" value="1"/>
</dbReference>
<dbReference type="SUPFAM" id="SSF51621">
    <property type="entry name" value="Phosphoenolpyruvate/pyruvate domain"/>
    <property type="match status" value="1"/>
</dbReference>
<dbReference type="CDD" id="cd00377">
    <property type="entry name" value="ICL_PEPM"/>
    <property type="match status" value="1"/>
</dbReference>
<dbReference type="Gene3D" id="3.20.20.60">
    <property type="entry name" value="Phosphoenolpyruvate-binding domains"/>
    <property type="match status" value="1"/>
</dbReference>
<protein>
    <recommendedName>
        <fullName evidence="1 4">Isocitrate lyase</fullName>
        <ecNumber evidence="1 4">4.1.3.1</ecNumber>
    </recommendedName>
</protein>
<evidence type="ECO:0000313" key="5">
    <source>
        <dbReference type="EMBL" id="GIH34756.1"/>
    </source>
</evidence>
<comment type="catalytic activity">
    <reaction evidence="3">
        <text>D-threo-isocitrate = glyoxylate + succinate</text>
        <dbReference type="Rhea" id="RHEA:13245"/>
        <dbReference type="ChEBI" id="CHEBI:15562"/>
        <dbReference type="ChEBI" id="CHEBI:30031"/>
        <dbReference type="ChEBI" id="CHEBI:36655"/>
        <dbReference type="EC" id="4.1.3.1"/>
    </reaction>
</comment>
<dbReference type="EMBL" id="BOOB01000038">
    <property type="protein sequence ID" value="GIH34756.1"/>
    <property type="molecule type" value="Genomic_DNA"/>
</dbReference>
<evidence type="ECO:0000256" key="3">
    <source>
        <dbReference type="ARBA" id="ARBA00023531"/>
    </source>
</evidence>
<dbReference type="Pfam" id="PF00463">
    <property type="entry name" value="ICL"/>
    <property type="match status" value="2"/>
</dbReference>
<evidence type="ECO:0000256" key="1">
    <source>
        <dbReference type="ARBA" id="ARBA00012909"/>
    </source>
</evidence>
<dbReference type="InterPro" id="IPR039556">
    <property type="entry name" value="ICL/PEPM"/>
</dbReference>
<name>A0ABQ4FIU9_9ACTN</name>
<dbReference type="Proteomes" id="UP000651728">
    <property type="component" value="Unassembled WGS sequence"/>
</dbReference>
<dbReference type="InterPro" id="IPR040442">
    <property type="entry name" value="Pyrv_kinase-like_dom_sf"/>
</dbReference>
<dbReference type="GO" id="GO:0016829">
    <property type="term" value="F:lyase activity"/>
    <property type="evidence" value="ECO:0007669"/>
    <property type="project" value="UniProtKB-KW"/>
</dbReference>
<dbReference type="PANTHER" id="PTHR21631:SF3">
    <property type="entry name" value="BIFUNCTIONAL GLYOXYLATE CYCLE PROTEIN"/>
    <property type="match status" value="1"/>
</dbReference>
<dbReference type="InterPro" id="IPR018523">
    <property type="entry name" value="Isocitrate_lyase_ph_CS"/>
</dbReference>
<proteinExistence type="predicted"/>
<dbReference type="NCBIfam" id="TIGR01346">
    <property type="entry name" value="isocit_lyase"/>
    <property type="match status" value="1"/>
</dbReference>